<name>A0A8T8STN5_9BASI</name>
<gene>
    <name evidence="3" type="ORF">A4X03_0g7011</name>
    <name evidence="2" type="ORF">JKIAZH3_G5829</name>
</gene>
<feature type="compositionally biased region" description="Low complexity" evidence="1">
    <location>
        <begin position="122"/>
        <end position="133"/>
    </location>
</feature>
<feature type="region of interest" description="Disordered" evidence="1">
    <location>
        <begin position="1"/>
        <end position="188"/>
    </location>
</feature>
<sequence length="308" mass="31924">MSTRFSSPLSSPPRPRARARQARVLPDSDSETGSSSPLSSPPRPSARQALVLSDSDSDNDGYPADEAPEDNLSPEEDVADGPEPDDADDVAVEAQSTDGDDNGEDLLDFVVPPGAEMEDVPSTSTGEESAESTPQSSPESVVAVAGGGHHLLEDDPEGYDADGSSDVAANDYDVEDHEGDDFGVDGSSDVAADDYGLIVDEFGAAAAVDIDDGHGPNAEDDADFAEDDADFAEDDADLAEDDAAYDDVVAVIEEAGFIQPLPRSDIIPSGGDSDSDFTITGIKRAACFKVGTISDSGAAYPLFKKVKS</sequence>
<evidence type="ECO:0000313" key="2">
    <source>
        <dbReference type="EMBL" id="CAD6901856.1"/>
    </source>
</evidence>
<reference evidence="3" key="2">
    <citation type="journal article" date="2019" name="IMA Fungus">
        <title>Genome sequencing and comparison of five Tilletia species to identify candidate genes for the detection of regulated species infecting wheat.</title>
        <authorList>
            <person name="Nguyen H.D.T."/>
            <person name="Sultana T."/>
            <person name="Kesanakurti P."/>
            <person name="Hambleton S."/>
        </authorList>
    </citation>
    <scope>NUCLEOTIDE SEQUENCE</scope>
    <source>
        <strain evidence="3">DAOMC 238032</strain>
    </source>
</reference>
<reference evidence="3" key="1">
    <citation type="submission" date="2016-04" db="EMBL/GenBank/DDBJ databases">
        <authorList>
            <person name="Nguyen H.D."/>
            <person name="Kesanakurti P."/>
            <person name="Cullis J."/>
            <person name="Levesque C.A."/>
            <person name="Hambleton S."/>
        </authorList>
    </citation>
    <scope>NUCLEOTIDE SEQUENCE</scope>
    <source>
        <strain evidence="3">DAOMC 238032</strain>
    </source>
</reference>
<dbReference type="AlphaFoldDB" id="A0A8T8STN5"/>
<dbReference type="EMBL" id="LWDD02001513">
    <property type="protein sequence ID" value="KAE8247582.1"/>
    <property type="molecule type" value="Genomic_DNA"/>
</dbReference>
<keyword evidence="5" id="KW-1185">Reference proteome</keyword>
<evidence type="ECO:0000313" key="5">
    <source>
        <dbReference type="Proteomes" id="UP000836402"/>
    </source>
</evidence>
<evidence type="ECO:0000313" key="3">
    <source>
        <dbReference type="EMBL" id="KAE8247582.1"/>
    </source>
</evidence>
<comment type="caution">
    <text evidence="3">The sequence shown here is derived from an EMBL/GenBank/DDBJ whole genome shotgun (WGS) entry which is preliminary data.</text>
</comment>
<proteinExistence type="predicted"/>
<protein>
    <submittedName>
        <fullName evidence="3">Uncharacterized protein</fullName>
    </submittedName>
</protein>
<evidence type="ECO:0000256" key="1">
    <source>
        <dbReference type="SAM" id="MobiDB-lite"/>
    </source>
</evidence>
<dbReference type="EMBL" id="CAJHJG010000372">
    <property type="protein sequence ID" value="CAD6901856.1"/>
    <property type="molecule type" value="Genomic_DNA"/>
</dbReference>
<reference evidence="2" key="3">
    <citation type="submission" date="2020-10" db="EMBL/GenBank/DDBJ databases">
        <authorList>
            <person name="Sedaghatjoo S."/>
        </authorList>
    </citation>
    <scope>NUCLEOTIDE SEQUENCE</scope>
    <source>
        <strain evidence="2">AZH3</strain>
    </source>
</reference>
<accession>A0A8T8STN5</accession>
<feature type="compositionally biased region" description="Acidic residues" evidence="1">
    <location>
        <begin position="172"/>
        <end position="183"/>
    </location>
</feature>
<dbReference type="Proteomes" id="UP000836402">
    <property type="component" value="Unassembled WGS sequence"/>
</dbReference>
<evidence type="ECO:0000313" key="4">
    <source>
        <dbReference type="Proteomes" id="UP000077671"/>
    </source>
</evidence>
<feature type="compositionally biased region" description="Acidic residues" evidence="1">
    <location>
        <begin position="66"/>
        <end position="91"/>
    </location>
</feature>
<dbReference type="Proteomes" id="UP000077671">
    <property type="component" value="Unassembled WGS sequence"/>
</dbReference>
<organism evidence="3 4">
    <name type="scientific">Tilletia caries</name>
    <name type="common">wheat bunt fungus</name>
    <dbReference type="NCBI Taxonomy" id="13290"/>
    <lineage>
        <taxon>Eukaryota</taxon>
        <taxon>Fungi</taxon>
        <taxon>Dikarya</taxon>
        <taxon>Basidiomycota</taxon>
        <taxon>Ustilaginomycotina</taxon>
        <taxon>Exobasidiomycetes</taxon>
        <taxon>Tilletiales</taxon>
        <taxon>Tilletiaceae</taxon>
        <taxon>Tilletia</taxon>
    </lineage>
</organism>
<feature type="compositionally biased region" description="Acidic residues" evidence="1">
    <location>
        <begin position="98"/>
        <end position="107"/>
    </location>
</feature>